<evidence type="ECO:0000256" key="1">
    <source>
        <dbReference type="SAM" id="Phobius"/>
    </source>
</evidence>
<evidence type="ECO:0000313" key="3">
    <source>
        <dbReference type="Proteomes" id="UP001183202"/>
    </source>
</evidence>
<reference evidence="3" key="1">
    <citation type="submission" date="2023-07" db="EMBL/GenBank/DDBJ databases">
        <title>30 novel species of actinomycetes from the DSMZ collection.</title>
        <authorList>
            <person name="Nouioui I."/>
        </authorList>
    </citation>
    <scope>NUCLEOTIDE SEQUENCE [LARGE SCALE GENOMIC DNA]</scope>
    <source>
        <strain evidence="3">DSM 45834</strain>
    </source>
</reference>
<feature type="transmembrane region" description="Helical" evidence="1">
    <location>
        <begin position="183"/>
        <end position="204"/>
    </location>
</feature>
<feature type="transmembrane region" description="Helical" evidence="1">
    <location>
        <begin position="294"/>
        <end position="316"/>
    </location>
</feature>
<organism evidence="2 3">
    <name type="scientific">Pseudonocardia charpentierae</name>
    <dbReference type="NCBI Taxonomy" id="3075545"/>
    <lineage>
        <taxon>Bacteria</taxon>
        <taxon>Bacillati</taxon>
        <taxon>Actinomycetota</taxon>
        <taxon>Actinomycetes</taxon>
        <taxon>Pseudonocardiales</taxon>
        <taxon>Pseudonocardiaceae</taxon>
        <taxon>Pseudonocardia</taxon>
    </lineage>
</organism>
<comment type="caution">
    <text evidence="2">The sequence shown here is derived from an EMBL/GenBank/DDBJ whole genome shotgun (WGS) entry which is preliminary data.</text>
</comment>
<gene>
    <name evidence="2" type="ORF">RM445_07110</name>
</gene>
<proteinExistence type="predicted"/>
<feature type="transmembrane region" description="Helical" evidence="1">
    <location>
        <begin position="96"/>
        <end position="117"/>
    </location>
</feature>
<accession>A0ABU2N5T7</accession>
<keyword evidence="1" id="KW-1133">Transmembrane helix</keyword>
<feature type="transmembrane region" description="Helical" evidence="1">
    <location>
        <begin position="266"/>
        <end position="287"/>
    </location>
</feature>
<evidence type="ECO:0008006" key="4">
    <source>
        <dbReference type="Google" id="ProtNLM"/>
    </source>
</evidence>
<feature type="transmembrane region" description="Helical" evidence="1">
    <location>
        <begin position="322"/>
        <end position="350"/>
    </location>
</feature>
<dbReference type="Proteomes" id="UP001183202">
    <property type="component" value="Unassembled WGS sequence"/>
</dbReference>
<dbReference type="EMBL" id="JAVREJ010000003">
    <property type="protein sequence ID" value="MDT0349293.1"/>
    <property type="molecule type" value="Genomic_DNA"/>
</dbReference>
<keyword evidence="3" id="KW-1185">Reference proteome</keyword>
<feature type="transmembrane region" description="Helical" evidence="1">
    <location>
        <begin position="371"/>
        <end position="394"/>
    </location>
</feature>
<protein>
    <recommendedName>
        <fullName evidence="4">Dolichyl-phosphate-mannose-protein mannosyltransferase</fullName>
    </recommendedName>
</protein>
<sequence>MPGSSAVITEAPDVEVTATGRRRRWATPALLVGCVVLAAVSLRLPAIVGYDPWVWLIWGRELTGGTLSSDGTIAWKPLPVLVTALLAPFGEAAPQLWLLVSRAVGLSGLVAVGSVAARLARGGARAPLVGAVAATVAVVAFLLTPDGEARWLRHLLQGNIEPVTAALCVWAVRRHLDGRPGQAMVLGALAGLTRPETWPFLLMYAAWLQWRAPRRWWVLVPALSAVPVLWFGGDRLASGNALAGAATAQVLLETPEERLVLAVDSALAMVPAAVWAAAAVAVVWGAHRRRVAPALLAGAALAWAVLVVVMAAQLGYAAIGRFYAPAAALLCVLAGVAVGWLAGSVWVSVVRSDRTRRWLDSTERTRLSLGSAARGALPVVATAAVLAVVALAAAPSVTPRLEWLPAQLAAAAVRADAEADLVAFVVAAGGRDGLLACGPLSVDATWPAGEVRPRLAWMLDLPMAGVRNSLDNGPGITVMRSGTLLDHTLALRPPDLARPLLRSRDWVAYAEYCPVGLPRG</sequence>
<feature type="transmembrane region" description="Helical" evidence="1">
    <location>
        <begin position="216"/>
        <end position="233"/>
    </location>
</feature>
<dbReference type="RefSeq" id="WP_311555291.1">
    <property type="nucleotide sequence ID" value="NZ_JAVREJ010000003.1"/>
</dbReference>
<name>A0ABU2N5T7_9PSEU</name>
<keyword evidence="1" id="KW-0812">Transmembrane</keyword>
<feature type="transmembrane region" description="Helical" evidence="1">
    <location>
        <begin position="124"/>
        <end position="143"/>
    </location>
</feature>
<keyword evidence="1" id="KW-0472">Membrane</keyword>
<evidence type="ECO:0000313" key="2">
    <source>
        <dbReference type="EMBL" id="MDT0349293.1"/>
    </source>
</evidence>
<feature type="transmembrane region" description="Helical" evidence="1">
    <location>
        <begin position="29"/>
        <end position="50"/>
    </location>
</feature>